<dbReference type="Pfam" id="PF05425">
    <property type="entry name" value="CopD"/>
    <property type="match status" value="1"/>
</dbReference>
<feature type="transmembrane region" description="Helical" evidence="6">
    <location>
        <begin position="289"/>
        <end position="309"/>
    </location>
</feature>
<organism evidence="8 9">
    <name type="scientific">OM182 bacterium BACL3 MAG-120507-bin80</name>
    <dbReference type="NCBI Taxonomy" id="1655577"/>
    <lineage>
        <taxon>Bacteria</taxon>
        <taxon>Pseudomonadati</taxon>
        <taxon>Pseudomonadota</taxon>
        <taxon>Gammaproteobacteria</taxon>
        <taxon>OMG group</taxon>
        <taxon>OM182 clade</taxon>
    </lineage>
</organism>
<dbReference type="GO" id="GO:0006825">
    <property type="term" value="P:copper ion transport"/>
    <property type="evidence" value="ECO:0007669"/>
    <property type="project" value="InterPro"/>
</dbReference>
<dbReference type="EMBL" id="LIBB01000014">
    <property type="protein sequence ID" value="KRO73258.1"/>
    <property type="molecule type" value="Genomic_DNA"/>
</dbReference>
<dbReference type="GO" id="GO:0046688">
    <property type="term" value="P:response to copper ion"/>
    <property type="evidence" value="ECO:0007669"/>
    <property type="project" value="UniProtKB-UniRule"/>
</dbReference>
<sequence>DETLVTLLLSIPSLWALAFALAKIGVFAGLIAGAGGVLALGGYHNGSRAAHTRLLSYSLLGAFIGFHSSLAPVLIQAGQINDAGVMGMFDSDLVLLLRGTPVWESAAFRGAGFALSALLILSLLRTLRAQRKPPDSVFYRLAFIGQALALGLVAYGFTLSGHVSVLDAWLRAALAFHVAAMAIWVGMLLPLRWCCDDVETGDLGDLMRRFGRLGMGLVAALASSGAFMLLTLIDLIELFTTQYGRLMLFKLAAFVGLLSIAALNKLRHVPVLHLPGGSRALARSIDRELIVAMVLLLVTAVVTTLLGPATH</sequence>
<feature type="transmembrane region" description="Helical" evidence="6">
    <location>
        <begin position="54"/>
        <end position="75"/>
    </location>
</feature>
<keyword evidence="4 6" id="KW-1133">Transmembrane helix</keyword>
<keyword evidence="6" id="KW-0997">Cell inner membrane</keyword>
<keyword evidence="2 6" id="KW-1003">Cell membrane</keyword>
<keyword evidence="6" id="KW-0186">Copper</keyword>
<dbReference type="InterPro" id="IPR032694">
    <property type="entry name" value="CopC/D"/>
</dbReference>
<accession>A0A0R2SKU4</accession>
<gene>
    <name evidence="8" type="ORF">ABR69_09695</name>
</gene>
<feature type="non-terminal residue" evidence="8">
    <location>
        <position position="1"/>
    </location>
</feature>
<reference evidence="8 9" key="1">
    <citation type="submission" date="2015-10" db="EMBL/GenBank/DDBJ databases">
        <title>Metagenome-Assembled Genomes uncover a global brackish microbiome.</title>
        <authorList>
            <person name="Hugerth L.W."/>
            <person name="Larsson J."/>
            <person name="Alneberg J."/>
            <person name="Lindh M.V."/>
            <person name="Legrand C."/>
            <person name="Pinhassi J."/>
            <person name="Andersson A.F."/>
        </authorList>
    </citation>
    <scope>NUCLEOTIDE SEQUENCE [LARGE SCALE GENOMIC DNA]</scope>
    <source>
        <strain evidence="8">BACL4 MAG-120507-bin80</strain>
    </source>
</reference>
<protein>
    <recommendedName>
        <fullName evidence="6">Copper resistance protein D</fullName>
    </recommendedName>
</protein>
<dbReference type="PANTHER" id="PTHR34820">
    <property type="entry name" value="INNER MEMBRANE PROTEIN YEBZ"/>
    <property type="match status" value="1"/>
</dbReference>
<feature type="transmembrane region" description="Helical" evidence="6">
    <location>
        <begin position="106"/>
        <end position="125"/>
    </location>
</feature>
<feature type="transmembrane region" description="Helical" evidence="6">
    <location>
        <begin position="14"/>
        <end position="42"/>
    </location>
</feature>
<evidence type="ECO:0000259" key="7">
    <source>
        <dbReference type="Pfam" id="PF05425"/>
    </source>
</evidence>
<dbReference type="InterPro" id="IPR008457">
    <property type="entry name" value="Cu-R_CopD_dom"/>
</dbReference>
<comment type="function">
    <text evidence="6">Involved in copper resistance.</text>
</comment>
<evidence type="ECO:0000256" key="5">
    <source>
        <dbReference type="ARBA" id="ARBA00023136"/>
    </source>
</evidence>
<name>A0A0R2SKU4_9GAMM</name>
<feature type="transmembrane region" description="Helical" evidence="6">
    <location>
        <begin position="245"/>
        <end position="263"/>
    </location>
</feature>
<feature type="domain" description="Copper resistance protein D" evidence="7">
    <location>
        <begin position="206"/>
        <end position="301"/>
    </location>
</feature>
<evidence type="ECO:0000313" key="8">
    <source>
        <dbReference type="EMBL" id="KRO73258.1"/>
    </source>
</evidence>
<comment type="subcellular location">
    <subcellularLocation>
        <location evidence="6">Cell inner membrane</location>
        <topology evidence="6">Multi-pass membrane protein</topology>
    </subcellularLocation>
    <subcellularLocation>
        <location evidence="1">Cell membrane</location>
        <topology evidence="1">Multi-pass membrane protein</topology>
    </subcellularLocation>
</comment>
<evidence type="ECO:0000313" key="9">
    <source>
        <dbReference type="Proteomes" id="UP000051934"/>
    </source>
</evidence>
<dbReference type="GO" id="GO:0005886">
    <property type="term" value="C:plasma membrane"/>
    <property type="evidence" value="ECO:0007669"/>
    <property type="project" value="UniProtKB-SubCell"/>
</dbReference>
<evidence type="ECO:0000256" key="4">
    <source>
        <dbReference type="ARBA" id="ARBA00022989"/>
    </source>
</evidence>
<keyword evidence="5 6" id="KW-0472">Membrane</keyword>
<dbReference type="AlphaFoldDB" id="A0A0R2SKU4"/>
<comment type="similarity">
    <text evidence="6">Belongs to the CopD family.</text>
</comment>
<keyword evidence="3 6" id="KW-0812">Transmembrane</keyword>
<feature type="transmembrane region" description="Helical" evidence="6">
    <location>
        <begin position="169"/>
        <end position="189"/>
    </location>
</feature>
<evidence type="ECO:0000256" key="3">
    <source>
        <dbReference type="ARBA" id="ARBA00022692"/>
    </source>
</evidence>
<evidence type="ECO:0000256" key="1">
    <source>
        <dbReference type="ARBA" id="ARBA00004651"/>
    </source>
</evidence>
<comment type="caution">
    <text evidence="8">The sequence shown here is derived from an EMBL/GenBank/DDBJ whole genome shotgun (WGS) entry which is preliminary data.</text>
</comment>
<proteinExistence type="inferred from homology"/>
<evidence type="ECO:0000256" key="6">
    <source>
        <dbReference type="RuleBase" id="RU369037"/>
    </source>
</evidence>
<feature type="transmembrane region" description="Helical" evidence="6">
    <location>
        <begin position="137"/>
        <end position="157"/>
    </location>
</feature>
<dbReference type="PANTHER" id="PTHR34820:SF4">
    <property type="entry name" value="INNER MEMBRANE PROTEIN YEBZ"/>
    <property type="match status" value="1"/>
</dbReference>
<dbReference type="Proteomes" id="UP000051934">
    <property type="component" value="Unassembled WGS sequence"/>
</dbReference>
<feature type="transmembrane region" description="Helical" evidence="6">
    <location>
        <begin position="210"/>
        <end position="233"/>
    </location>
</feature>
<evidence type="ECO:0000256" key="2">
    <source>
        <dbReference type="ARBA" id="ARBA00022475"/>
    </source>
</evidence>